<sequence length="556" mass="62267">MNKNPNNYIPLDADKFIDIIEGKDDNYTLPQRANPKMGLASMNKALEAAGQEPFCTIYIPNSDLRQQGWREQKAYSGQYTTANRPDPNEPFVYKILAPVAWYRGINSSTGEGTKPVLTCGIDLQECEFEGQFFIYKVVSTKEIQLFLCDFLSQQINGVATETGFTITSSSFKTVSLLGNKGYNKGEEVPIKKIKFTDLETDSVVLNGMKVDELYIGGREGSIKSLSIANCDISTLYIGDTEFESVSIINTTINNSFTVNGNVKFFSLMGSTPLEKEVYHIEKFNLILSEQSNKGEYFIRGATIAKLEMGGVNNGKIIIADNEIRKIVFDDLTNTGDLKLHDIRQINILSMKDSSMGKSEFSNIDLSSTTHVEVVDSNLSDIVLMNTVFPKYLVGSSKGDYKGIREAFRQLKFVSGKQGNRIQELAYEACEMDAYQKDKKAKKTADEKSILFLNKITNNHGQSWTRALLCLLVTIPLFMAIKLVFGNTYAWGLNSAEVGQYLEFAVNPLHNFDILFKEELRINPAAMGSAKILDIVSKLIEGFILFQLVRAFRKYVK</sequence>
<evidence type="ECO:0000313" key="2">
    <source>
        <dbReference type="Proteomes" id="UP001597512"/>
    </source>
</evidence>
<proteinExistence type="predicted"/>
<evidence type="ECO:0008006" key="3">
    <source>
        <dbReference type="Google" id="ProtNLM"/>
    </source>
</evidence>
<organism evidence="1 2">
    <name type="scientific">Spirosoma flavum</name>
    <dbReference type="NCBI Taxonomy" id="2048557"/>
    <lineage>
        <taxon>Bacteria</taxon>
        <taxon>Pseudomonadati</taxon>
        <taxon>Bacteroidota</taxon>
        <taxon>Cytophagia</taxon>
        <taxon>Cytophagales</taxon>
        <taxon>Cytophagaceae</taxon>
        <taxon>Spirosoma</taxon>
    </lineage>
</organism>
<dbReference type="RefSeq" id="WP_381506553.1">
    <property type="nucleotide sequence ID" value="NZ_JBHUOM010000023.1"/>
</dbReference>
<dbReference type="EMBL" id="JBHUOM010000023">
    <property type="protein sequence ID" value="MFD2937098.1"/>
    <property type="molecule type" value="Genomic_DNA"/>
</dbReference>
<comment type="caution">
    <text evidence="1">The sequence shown here is derived from an EMBL/GenBank/DDBJ whole genome shotgun (WGS) entry which is preliminary data.</text>
</comment>
<protein>
    <recommendedName>
        <fullName evidence="3">Pentapeptide repeat-containing protein</fullName>
    </recommendedName>
</protein>
<name>A0ABW6ARQ0_9BACT</name>
<reference evidence="2" key="1">
    <citation type="journal article" date="2019" name="Int. J. Syst. Evol. Microbiol.">
        <title>The Global Catalogue of Microorganisms (GCM) 10K type strain sequencing project: providing services to taxonomists for standard genome sequencing and annotation.</title>
        <authorList>
            <consortium name="The Broad Institute Genomics Platform"/>
            <consortium name="The Broad Institute Genome Sequencing Center for Infectious Disease"/>
            <person name="Wu L."/>
            <person name="Ma J."/>
        </authorList>
    </citation>
    <scope>NUCLEOTIDE SEQUENCE [LARGE SCALE GENOMIC DNA]</scope>
    <source>
        <strain evidence="2">KCTC 52490</strain>
    </source>
</reference>
<accession>A0ABW6ARQ0</accession>
<gene>
    <name evidence="1" type="ORF">ACFS25_25175</name>
</gene>
<evidence type="ECO:0000313" key="1">
    <source>
        <dbReference type="EMBL" id="MFD2937098.1"/>
    </source>
</evidence>
<dbReference type="Proteomes" id="UP001597512">
    <property type="component" value="Unassembled WGS sequence"/>
</dbReference>
<keyword evidence="2" id="KW-1185">Reference proteome</keyword>